<evidence type="ECO:0000256" key="2">
    <source>
        <dbReference type="ARBA" id="ARBA00023204"/>
    </source>
</evidence>
<evidence type="ECO:0000259" key="3">
    <source>
        <dbReference type="SMART" id="SM00478"/>
    </source>
</evidence>
<dbReference type="SUPFAM" id="SSF48150">
    <property type="entry name" value="DNA-glycosylase"/>
    <property type="match status" value="1"/>
</dbReference>
<dbReference type="GO" id="GO:0032131">
    <property type="term" value="F:alkylated DNA binding"/>
    <property type="evidence" value="ECO:0007669"/>
    <property type="project" value="TreeGrafter"/>
</dbReference>
<reference evidence="4" key="1">
    <citation type="submission" date="2020-05" db="EMBL/GenBank/DDBJ databases">
        <authorList>
            <person name="Chiriac C."/>
            <person name="Salcher M."/>
            <person name="Ghai R."/>
            <person name="Kavagutti S V."/>
        </authorList>
    </citation>
    <scope>NUCLEOTIDE SEQUENCE</scope>
</reference>
<dbReference type="Gene3D" id="1.10.340.30">
    <property type="entry name" value="Hypothetical protein, domain 2"/>
    <property type="match status" value="1"/>
</dbReference>
<sequence length="285" mass="31091">MVELPDQYDFWGSTRRIGPVASREGRTVLWWATNTPSGAGTLRLTHASVSHVAADAWGNGAAWMLAQAPRLLGLDDRPASFVPEPGVVADLVRRAPGVHLTRTDRVFDALIMGILGQKVQSDAARQSLRLLARRFGEPAPGPCELRLLPLPSVLAALDYSALHPCNVERARADRILGAARRAAWLEACTSPATLQLLPGVGPWTAAVTAEAAWGDADAVAIGDFHLPNTVCWALEREPRGNDARMLELLEPYRGHRARVTRLLLDAQIHAPRRGPRLAVSDFRRR</sequence>
<gene>
    <name evidence="4" type="ORF">UFOPK2754_02619</name>
    <name evidence="5" type="ORF">UFOPK3139_00885</name>
    <name evidence="6" type="ORF">UFOPK3543_02775</name>
    <name evidence="7" type="ORF">UFOPK3967_01425</name>
</gene>
<dbReference type="GO" id="GO:0005737">
    <property type="term" value="C:cytoplasm"/>
    <property type="evidence" value="ECO:0007669"/>
    <property type="project" value="TreeGrafter"/>
</dbReference>
<proteinExistence type="predicted"/>
<dbReference type="PANTHER" id="PTHR43003:SF6">
    <property type="entry name" value="DNA GLYCOSYLASE"/>
    <property type="match status" value="1"/>
</dbReference>
<name>A0A6J6UWD2_9ZZZZ</name>
<dbReference type="EMBL" id="CAFBMH010000156">
    <property type="protein sequence ID" value="CAB4933016.1"/>
    <property type="molecule type" value="Genomic_DNA"/>
</dbReference>
<dbReference type="PANTHER" id="PTHR43003">
    <property type="entry name" value="DNA-3-METHYLADENINE GLYCOSYLASE"/>
    <property type="match status" value="1"/>
</dbReference>
<dbReference type="AlphaFoldDB" id="A0A6J6UWD2"/>
<dbReference type="GO" id="GO:0006307">
    <property type="term" value="P:DNA alkylation repair"/>
    <property type="evidence" value="ECO:0007669"/>
    <property type="project" value="TreeGrafter"/>
</dbReference>
<keyword evidence="1" id="KW-0227">DNA damage</keyword>
<dbReference type="GO" id="GO:0043916">
    <property type="term" value="F:DNA-7-methylguanine glycosylase activity"/>
    <property type="evidence" value="ECO:0007669"/>
    <property type="project" value="TreeGrafter"/>
</dbReference>
<dbReference type="InterPro" id="IPR011257">
    <property type="entry name" value="DNA_glycosylase"/>
</dbReference>
<evidence type="ECO:0000313" key="5">
    <source>
        <dbReference type="EMBL" id="CAB4823920.1"/>
    </source>
</evidence>
<dbReference type="GO" id="GO:0008725">
    <property type="term" value="F:DNA-3-methyladenine glycosylase activity"/>
    <property type="evidence" value="ECO:0007669"/>
    <property type="project" value="TreeGrafter"/>
</dbReference>
<dbReference type="InterPro" id="IPR003265">
    <property type="entry name" value="HhH-GPD_domain"/>
</dbReference>
<dbReference type="GO" id="GO:0032993">
    <property type="term" value="C:protein-DNA complex"/>
    <property type="evidence" value="ECO:0007669"/>
    <property type="project" value="TreeGrafter"/>
</dbReference>
<feature type="domain" description="HhH-GPD" evidence="3">
    <location>
        <begin position="115"/>
        <end position="272"/>
    </location>
</feature>
<organism evidence="4">
    <name type="scientific">freshwater metagenome</name>
    <dbReference type="NCBI Taxonomy" id="449393"/>
    <lineage>
        <taxon>unclassified sequences</taxon>
        <taxon>metagenomes</taxon>
        <taxon>ecological metagenomes</taxon>
    </lineage>
</organism>
<evidence type="ECO:0000313" key="4">
    <source>
        <dbReference type="EMBL" id="CAB4764130.1"/>
    </source>
</evidence>
<dbReference type="EMBL" id="CAEZYR010000125">
    <property type="protein sequence ID" value="CAB4764130.1"/>
    <property type="molecule type" value="Genomic_DNA"/>
</dbReference>
<dbReference type="EMBL" id="CAFBOS010000079">
    <property type="protein sequence ID" value="CAB4997527.1"/>
    <property type="molecule type" value="Genomic_DNA"/>
</dbReference>
<dbReference type="GO" id="GO:0006285">
    <property type="term" value="P:base-excision repair, AP site formation"/>
    <property type="evidence" value="ECO:0007669"/>
    <property type="project" value="TreeGrafter"/>
</dbReference>
<evidence type="ECO:0000256" key="1">
    <source>
        <dbReference type="ARBA" id="ARBA00022763"/>
    </source>
</evidence>
<keyword evidence="2" id="KW-0234">DNA repair</keyword>
<protein>
    <submittedName>
        <fullName evidence="4">Unannotated protein</fullName>
    </submittedName>
</protein>
<evidence type="ECO:0000313" key="7">
    <source>
        <dbReference type="EMBL" id="CAB4997527.1"/>
    </source>
</evidence>
<accession>A0A6J6UWD2</accession>
<dbReference type="SMART" id="SM00478">
    <property type="entry name" value="ENDO3c"/>
    <property type="match status" value="1"/>
</dbReference>
<dbReference type="InterPro" id="IPR051912">
    <property type="entry name" value="Alkylbase_DNA_Glycosylase/TA"/>
</dbReference>
<evidence type="ECO:0000313" key="6">
    <source>
        <dbReference type="EMBL" id="CAB4933016.1"/>
    </source>
</evidence>
<dbReference type="EMBL" id="CAFABA010000026">
    <property type="protein sequence ID" value="CAB4823920.1"/>
    <property type="molecule type" value="Genomic_DNA"/>
</dbReference>